<proteinExistence type="predicted"/>
<reference evidence="1" key="1">
    <citation type="journal article" date="2021" name="Nat. Commun.">
        <title>Genetic determinants of endophytism in the Arabidopsis root mycobiome.</title>
        <authorList>
            <person name="Mesny F."/>
            <person name="Miyauchi S."/>
            <person name="Thiergart T."/>
            <person name="Pickel B."/>
            <person name="Atanasova L."/>
            <person name="Karlsson M."/>
            <person name="Huettel B."/>
            <person name="Barry K.W."/>
            <person name="Haridas S."/>
            <person name="Chen C."/>
            <person name="Bauer D."/>
            <person name="Andreopoulos W."/>
            <person name="Pangilinan J."/>
            <person name="LaButti K."/>
            <person name="Riley R."/>
            <person name="Lipzen A."/>
            <person name="Clum A."/>
            <person name="Drula E."/>
            <person name="Henrissat B."/>
            <person name="Kohler A."/>
            <person name="Grigoriev I.V."/>
            <person name="Martin F.M."/>
            <person name="Hacquard S."/>
        </authorList>
    </citation>
    <scope>NUCLEOTIDE SEQUENCE</scope>
    <source>
        <strain evidence="1">MPI-CAGE-CH-0243</strain>
    </source>
</reference>
<name>A0A9P9EK46_9PLEO</name>
<dbReference type="OrthoDB" id="5401170at2759"/>
<dbReference type="Proteomes" id="UP000700596">
    <property type="component" value="Unassembled WGS sequence"/>
</dbReference>
<dbReference type="AlphaFoldDB" id="A0A9P9EK46"/>
<organism evidence="1 2">
    <name type="scientific">Dendryphion nanum</name>
    <dbReference type="NCBI Taxonomy" id="256645"/>
    <lineage>
        <taxon>Eukaryota</taxon>
        <taxon>Fungi</taxon>
        <taxon>Dikarya</taxon>
        <taxon>Ascomycota</taxon>
        <taxon>Pezizomycotina</taxon>
        <taxon>Dothideomycetes</taxon>
        <taxon>Pleosporomycetidae</taxon>
        <taxon>Pleosporales</taxon>
        <taxon>Torulaceae</taxon>
        <taxon>Dendryphion</taxon>
    </lineage>
</organism>
<gene>
    <name evidence="1" type="ORF">B0J11DRAFT_20312</name>
</gene>
<evidence type="ECO:0000313" key="2">
    <source>
        <dbReference type="Proteomes" id="UP000700596"/>
    </source>
</evidence>
<keyword evidence="2" id="KW-1185">Reference proteome</keyword>
<dbReference type="EMBL" id="JAGMWT010000001">
    <property type="protein sequence ID" value="KAH7138582.1"/>
    <property type="molecule type" value="Genomic_DNA"/>
</dbReference>
<protein>
    <submittedName>
        <fullName evidence="1">Uncharacterized protein</fullName>
    </submittedName>
</protein>
<sequence length="163" mass="19117">MSMIKEIKALRWFEQYRCAHTPHLLACMSRSLPATTDPNAMTGGFTIAILMTKLSGERLDLDVWTFLPDTDRDQIRQGFKTALMNLLKLRVFPRDRGLHKQLWDKAENKCYIVDFESYGVADVQEPDSICMNKQYHYWNLCDFSTGYTHDEVDDWITHEEEDD</sequence>
<accession>A0A9P9EK46</accession>
<evidence type="ECO:0000313" key="1">
    <source>
        <dbReference type="EMBL" id="KAH7138582.1"/>
    </source>
</evidence>
<comment type="caution">
    <text evidence="1">The sequence shown here is derived from an EMBL/GenBank/DDBJ whole genome shotgun (WGS) entry which is preliminary data.</text>
</comment>